<sequence>MSDIGSLRTFSVQVSQTLMQGAQQTMREVLDNADRLDRRKGNIAESALQRIQDNQAVAQKMAESRNKIDVFV</sequence>
<dbReference type="RefSeq" id="WP_194116869.1">
    <property type="nucleotide sequence ID" value="NZ_JADFUA010000009.1"/>
</dbReference>
<proteinExistence type="predicted"/>
<dbReference type="EMBL" id="JADFUA010000009">
    <property type="protein sequence ID" value="MBE9610340.1"/>
    <property type="molecule type" value="Genomic_DNA"/>
</dbReference>
<reference evidence="1 2" key="1">
    <citation type="submission" date="2020-10" db="EMBL/GenBank/DDBJ databases">
        <title>The genome sequence of Chitinilyticum litopenaei 4Y14.</title>
        <authorList>
            <person name="Liu Y."/>
        </authorList>
    </citation>
    <scope>NUCLEOTIDE SEQUENCE [LARGE SCALE GENOMIC DNA]</scope>
    <source>
        <strain evidence="1 2">4Y14</strain>
    </source>
</reference>
<comment type="caution">
    <text evidence="1">The sequence shown here is derived from an EMBL/GenBank/DDBJ whole genome shotgun (WGS) entry which is preliminary data.</text>
</comment>
<protein>
    <submittedName>
        <fullName evidence="1">Uncharacterized protein</fullName>
    </submittedName>
</protein>
<dbReference type="Proteomes" id="UP000604481">
    <property type="component" value="Unassembled WGS sequence"/>
</dbReference>
<evidence type="ECO:0000313" key="1">
    <source>
        <dbReference type="EMBL" id="MBE9610340.1"/>
    </source>
</evidence>
<name>A0A8J7G1N8_9NEIS</name>
<organism evidence="1 2">
    <name type="scientific">Chitinilyticum piscinae</name>
    <dbReference type="NCBI Taxonomy" id="2866724"/>
    <lineage>
        <taxon>Bacteria</taxon>
        <taxon>Pseudomonadati</taxon>
        <taxon>Pseudomonadota</taxon>
        <taxon>Betaproteobacteria</taxon>
        <taxon>Neisseriales</taxon>
        <taxon>Chitinibacteraceae</taxon>
        <taxon>Chitinilyticum</taxon>
    </lineage>
</organism>
<evidence type="ECO:0000313" key="2">
    <source>
        <dbReference type="Proteomes" id="UP000604481"/>
    </source>
</evidence>
<accession>A0A8J7G1N8</accession>
<keyword evidence="2" id="KW-1185">Reference proteome</keyword>
<dbReference type="AlphaFoldDB" id="A0A8J7G1N8"/>
<gene>
    <name evidence="1" type="ORF">INR99_13395</name>
</gene>